<accession>A0A0A9FMT2</accession>
<name>A0A0A9FMT2_ARUDO</name>
<keyword evidence="1" id="KW-0812">Transmembrane</keyword>
<feature type="transmembrane region" description="Helical" evidence="1">
    <location>
        <begin position="20"/>
        <end position="39"/>
    </location>
</feature>
<feature type="transmembrane region" description="Helical" evidence="1">
    <location>
        <begin position="46"/>
        <end position="67"/>
    </location>
</feature>
<evidence type="ECO:0000313" key="2">
    <source>
        <dbReference type="EMBL" id="JAE14120.1"/>
    </source>
</evidence>
<evidence type="ECO:0000256" key="1">
    <source>
        <dbReference type="SAM" id="Phobius"/>
    </source>
</evidence>
<reference evidence="2" key="1">
    <citation type="submission" date="2014-09" db="EMBL/GenBank/DDBJ databases">
        <authorList>
            <person name="Magalhaes I.L.F."/>
            <person name="Oliveira U."/>
            <person name="Santos F.R."/>
            <person name="Vidigal T.H.D.A."/>
            <person name="Brescovit A.D."/>
            <person name="Santos A.J."/>
        </authorList>
    </citation>
    <scope>NUCLEOTIDE SEQUENCE</scope>
    <source>
        <tissue evidence="2">Shoot tissue taken approximately 20 cm above the soil surface</tissue>
    </source>
</reference>
<reference evidence="2" key="2">
    <citation type="journal article" date="2015" name="Data Brief">
        <title>Shoot transcriptome of the giant reed, Arundo donax.</title>
        <authorList>
            <person name="Barrero R.A."/>
            <person name="Guerrero F.D."/>
            <person name="Moolhuijzen P."/>
            <person name="Goolsby J.A."/>
            <person name="Tidwell J."/>
            <person name="Bellgard S.E."/>
            <person name="Bellgard M.I."/>
        </authorList>
    </citation>
    <scope>NUCLEOTIDE SEQUENCE</scope>
    <source>
        <tissue evidence="2">Shoot tissue taken approximately 20 cm above the soil surface</tissue>
    </source>
</reference>
<keyword evidence="1" id="KW-0472">Membrane</keyword>
<dbReference type="EMBL" id="GBRH01183776">
    <property type="protein sequence ID" value="JAE14120.1"/>
    <property type="molecule type" value="Transcribed_RNA"/>
</dbReference>
<sequence length="72" mass="8134">MIWLESWRVSTENISTNVILIWRLSTSFTITIITSFVGGPRWVSSVAYPNLFGVKGFVAVVISLQLLQNLDF</sequence>
<keyword evidence="1" id="KW-1133">Transmembrane helix</keyword>
<protein>
    <submittedName>
        <fullName evidence="2">Uncharacterized protein</fullName>
    </submittedName>
</protein>
<proteinExistence type="predicted"/>
<dbReference type="AlphaFoldDB" id="A0A0A9FMT2"/>
<organism evidence="2">
    <name type="scientific">Arundo donax</name>
    <name type="common">Giant reed</name>
    <name type="synonym">Donax arundinaceus</name>
    <dbReference type="NCBI Taxonomy" id="35708"/>
    <lineage>
        <taxon>Eukaryota</taxon>
        <taxon>Viridiplantae</taxon>
        <taxon>Streptophyta</taxon>
        <taxon>Embryophyta</taxon>
        <taxon>Tracheophyta</taxon>
        <taxon>Spermatophyta</taxon>
        <taxon>Magnoliopsida</taxon>
        <taxon>Liliopsida</taxon>
        <taxon>Poales</taxon>
        <taxon>Poaceae</taxon>
        <taxon>PACMAD clade</taxon>
        <taxon>Arundinoideae</taxon>
        <taxon>Arundineae</taxon>
        <taxon>Arundo</taxon>
    </lineage>
</organism>